<name>A0A2J6SKZ6_9HELO</name>
<gene>
    <name evidence="1" type="ORF">K444DRAFT_636727</name>
</gene>
<proteinExistence type="predicted"/>
<dbReference type="InParanoid" id="A0A2J6SKZ6"/>
<keyword evidence="2" id="KW-1185">Reference proteome</keyword>
<sequence>MFQLPNFNRGGASQPSLKPVLQSRKKSILWEHFQTSRKHNKRLYYQIYPPMSTVEGTIPLFDLLQMIETLAEKISNWLDSPISPQSKRGMDNFRLSMVRIKRTSCSGARAHAAHDRDDIKAALLPNTEVETWPPINSLSQRVSIFIFYSLRVSCSKTLVASGKREEICLYLALLCLRRDWDWDYDRIVSRLWGSTSESLFAYLLRSKNGVRKGLDPVTCCELNPEIRRARLGHQATTLLSATMMTTTPSGEEIRPPLKALCFKYLIFSGAKKLCENVGKTLLEVDLKTACQNQMQLSRKLTLVAITIQRRTSLPVIKNIQQPAA</sequence>
<evidence type="ECO:0000313" key="1">
    <source>
        <dbReference type="EMBL" id="PMD51427.1"/>
    </source>
</evidence>
<protein>
    <submittedName>
        <fullName evidence="1">Uncharacterized protein</fullName>
    </submittedName>
</protein>
<reference evidence="1 2" key="1">
    <citation type="submission" date="2016-04" db="EMBL/GenBank/DDBJ databases">
        <title>A degradative enzymes factory behind the ericoid mycorrhizal symbiosis.</title>
        <authorList>
            <consortium name="DOE Joint Genome Institute"/>
            <person name="Martino E."/>
            <person name="Morin E."/>
            <person name="Grelet G."/>
            <person name="Kuo A."/>
            <person name="Kohler A."/>
            <person name="Daghino S."/>
            <person name="Barry K."/>
            <person name="Choi C."/>
            <person name="Cichocki N."/>
            <person name="Clum A."/>
            <person name="Copeland A."/>
            <person name="Hainaut M."/>
            <person name="Haridas S."/>
            <person name="Labutti K."/>
            <person name="Lindquist E."/>
            <person name="Lipzen A."/>
            <person name="Khouja H.-R."/>
            <person name="Murat C."/>
            <person name="Ohm R."/>
            <person name="Olson A."/>
            <person name="Spatafora J."/>
            <person name="Veneault-Fourrey C."/>
            <person name="Henrissat B."/>
            <person name="Grigoriev I."/>
            <person name="Martin F."/>
            <person name="Perotto S."/>
        </authorList>
    </citation>
    <scope>NUCLEOTIDE SEQUENCE [LARGE SCALE GENOMIC DNA]</scope>
    <source>
        <strain evidence="1 2">E</strain>
    </source>
</reference>
<dbReference type="RefSeq" id="XP_024728331.1">
    <property type="nucleotide sequence ID" value="XM_024884038.1"/>
</dbReference>
<dbReference type="Proteomes" id="UP000235371">
    <property type="component" value="Unassembled WGS sequence"/>
</dbReference>
<organism evidence="1 2">
    <name type="scientific">Hyaloscypha bicolor E</name>
    <dbReference type="NCBI Taxonomy" id="1095630"/>
    <lineage>
        <taxon>Eukaryota</taxon>
        <taxon>Fungi</taxon>
        <taxon>Dikarya</taxon>
        <taxon>Ascomycota</taxon>
        <taxon>Pezizomycotina</taxon>
        <taxon>Leotiomycetes</taxon>
        <taxon>Helotiales</taxon>
        <taxon>Hyaloscyphaceae</taxon>
        <taxon>Hyaloscypha</taxon>
        <taxon>Hyaloscypha bicolor</taxon>
    </lineage>
</organism>
<dbReference type="GeneID" id="36592115"/>
<accession>A0A2J6SKZ6</accession>
<evidence type="ECO:0000313" key="2">
    <source>
        <dbReference type="Proteomes" id="UP000235371"/>
    </source>
</evidence>
<dbReference type="EMBL" id="KZ613912">
    <property type="protein sequence ID" value="PMD51427.1"/>
    <property type="molecule type" value="Genomic_DNA"/>
</dbReference>
<dbReference type="AlphaFoldDB" id="A0A2J6SKZ6"/>